<dbReference type="Proteomes" id="UP000634136">
    <property type="component" value="Unassembled WGS sequence"/>
</dbReference>
<evidence type="ECO:0000313" key="2">
    <source>
        <dbReference type="EMBL" id="KAF7810336.1"/>
    </source>
</evidence>
<organism evidence="2 3">
    <name type="scientific">Senna tora</name>
    <dbReference type="NCBI Taxonomy" id="362788"/>
    <lineage>
        <taxon>Eukaryota</taxon>
        <taxon>Viridiplantae</taxon>
        <taxon>Streptophyta</taxon>
        <taxon>Embryophyta</taxon>
        <taxon>Tracheophyta</taxon>
        <taxon>Spermatophyta</taxon>
        <taxon>Magnoliopsida</taxon>
        <taxon>eudicotyledons</taxon>
        <taxon>Gunneridae</taxon>
        <taxon>Pentapetalae</taxon>
        <taxon>rosids</taxon>
        <taxon>fabids</taxon>
        <taxon>Fabales</taxon>
        <taxon>Fabaceae</taxon>
        <taxon>Caesalpinioideae</taxon>
        <taxon>Cassia clade</taxon>
        <taxon>Senna</taxon>
    </lineage>
</organism>
<comment type="caution">
    <text evidence="2">The sequence shown here is derived from an EMBL/GenBank/DDBJ whole genome shotgun (WGS) entry which is preliminary data.</text>
</comment>
<keyword evidence="3" id="KW-1185">Reference proteome</keyword>
<reference evidence="2" key="1">
    <citation type="submission" date="2020-09" db="EMBL/GenBank/DDBJ databases">
        <title>Genome-Enabled Discovery of Anthraquinone Biosynthesis in Senna tora.</title>
        <authorList>
            <person name="Kang S.-H."/>
            <person name="Pandey R.P."/>
            <person name="Lee C.-M."/>
            <person name="Sim J.-S."/>
            <person name="Jeong J.-T."/>
            <person name="Choi B.-S."/>
            <person name="Jung M."/>
            <person name="Ginzburg D."/>
            <person name="Zhao K."/>
            <person name="Won S.Y."/>
            <person name="Oh T.-J."/>
            <person name="Yu Y."/>
            <person name="Kim N.-H."/>
            <person name="Lee O.R."/>
            <person name="Lee T.-H."/>
            <person name="Bashyal P."/>
            <person name="Kim T.-S."/>
            <person name="Lee W.-H."/>
            <person name="Kawkins C."/>
            <person name="Kim C.-K."/>
            <person name="Kim J.S."/>
            <person name="Ahn B.O."/>
            <person name="Rhee S.Y."/>
            <person name="Sohng J.K."/>
        </authorList>
    </citation>
    <scope>NUCLEOTIDE SEQUENCE</scope>
    <source>
        <tissue evidence="2">Leaf</tissue>
    </source>
</reference>
<dbReference type="AlphaFoldDB" id="A0A834W9A2"/>
<name>A0A834W9A2_9FABA</name>
<feature type="region of interest" description="Disordered" evidence="1">
    <location>
        <begin position="1"/>
        <end position="25"/>
    </location>
</feature>
<proteinExistence type="predicted"/>
<gene>
    <name evidence="2" type="ORF">G2W53_037079</name>
</gene>
<evidence type="ECO:0000256" key="1">
    <source>
        <dbReference type="SAM" id="MobiDB-lite"/>
    </source>
</evidence>
<sequence length="25" mass="2612">MADIGKANGGGNPKNLVISLKAMRR</sequence>
<accession>A0A834W9A2</accession>
<protein>
    <submittedName>
        <fullName evidence="2">Uncharacterized protein</fullName>
    </submittedName>
</protein>
<evidence type="ECO:0000313" key="3">
    <source>
        <dbReference type="Proteomes" id="UP000634136"/>
    </source>
</evidence>
<dbReference type="EMBL" id="JAAIUW010000011">
    <property type="protein sequence ID" value="KAF7810336.1"/>
    <property type="molecule type" value="Genomic_DNA"/>
</dbReference>